<sequence>MVEIPVKTGKKKEIVDITNLVKDLVKKEDFRNGSIILFLTHTTAALTIADLDPGTDLDMLDAYEAMIPKLPYRHPHDPSHVPSHILSSLIGVSVTILVRNSEIVLGEWQRIVLAEFDGPKDRKIIISFHE</sequence>
<comment type="similarity">
    <text evidence="1">Belongs to the UPF0047 family.</text>
</comment>
<evidence type="ECO:0000313" key="2">
    <source>
        <dbReference type="EMBL" id="OGK21679.1"/>
    </source>
</evidence>
<evidence type="ECO:0008006" key="4">
    <source>
        <dbReference type="Google" id="ProtNLM"/>
    </source>
</evidence>
<dbReference type="PANTHER" id="PTHR30615">
    <property type="entry name" value="UNCHARACTERIZED PROTEIN YJBQ-RELATED"/>
    <property type="match status" value="1"/>
</dbReference>
<evidence type="ECO:0000256" key="1">
    <source>
        <dbReference type="ARBA" id="ARBA00005534"/>
    </source>
</evidence>
<reference evidence="2 3" key="1">
    <citation type="journal article" date="2016" name="Nat. Commun.">
        <title>Thousands of microbial genomes shed light on interconnected biogeochemical processes in an aquifer system.</title>
        <authorList>
            <person name="Anantharaman K."/>
            <person name="Brown C.T."/>
            <person name="Hug L.A."/>
            <person name="Sharon I."/>
            <person name="Castelle C.J."/>
            <person name="Probst A.J."/>
            <person name="Thomas B.C."/>
            <person name="Singh A."/>
            <person name="Wilkins M.J."/>
            <person name="Karaoz U."/>
            <person name="Brodie E.L."/>
            <person name="Williams K.H."/>
            <person name="Hubbard S.S."/>
            <person name="Banfield J.F."/>
        </authorList>
    </citation>
    <scope>NUCLEOTIDE SEQUENCE [LARGE SCALE GENOMIC DNA]</scope>
</reference>
<dbReference type="PANTHER" id="PTHR30615:SF8">
    <property type="entry name" value="UPF0047 PROTEIN C4A8.02C"/>
    <property type="match status" value="1"/>
</dbReference>
<evidence type="ECO:0000313" key="3">
    <source>
        <dbReference type="Proteomes" id="UP000177026"/>
    </source>
</evidence>
<dbReference type="Pfam" id="PF01894">
    <property type="entry name" value="YjbQ"/>
    <property type="match status" value="1"/>
</dbReference>
<dbReference type="Proteomes" id="UP000177026">
    <property type="component" value="Unassembled WGS sequence"/>
</dbReference>
<dbReference type="InterPro" id="IPR001602">
    <property type="entry name" value="UPF0047_YjbQ-like"/>
</dbReference>
<organism evidence="2 3">
    <name type="scientific">Candidatus Roizmanbacteria bacterium RIFCSPHIGHO2_01_FULL_39_8</name>
    <dbReference type="NCBI Taxonomy" id="1802033"/>
    <lineage>
        <taxon>Bacteria</taxon>
        <taxon>Candidatus Roizmaniibacteriota</taxon>
    </lineage>
</organism>
<dbReference type="EMBL" id="MFZI01000013">
    <property type="protein sequence ID" value="OGK21679.1"/>
    <property type="molecule type" value="Genomic_DNA"/>
</dbReference>
<proteinExistence type="inferred from homology"/>
<dbReference type="AlphaFoldDB" id="A0A1F7GRH3"/>
<dbReference type="InterPro" id="IPR035917">
    <property type="entry name" value="YjbQ-like_sf"/>
</dbReference>
<dbReference type="SUPFAM" id="SSF111038">
    <property type="entry name" value="YjbQ-like"/>
    <property type="match status" value="1"/>
</dbReference>
<dbReference type="PIRSF" id="PIRSF004681">
    <property type="entry name" value="UCP004681"/>
    <property type="match status" value="1"/>
</dbReference>
<dbReference type="NCBIfam" id="TIGR00149">
    <property type="entry name" value="TIGR00149_YjbQ"/>
    <property type="match status" value="1"/>
</dbReference>
<accession>A0A1F7GRH3</accession>
<protein>
    <recommendedName>
        <fullName evidence="4">Secondary thiamine-phosphate synthase enzyme</fullName>
    </recommendedName>
</protein>
<comment type="caution">
    <text evidence="2">The sequence shown here is derived from an EMBL/GenBank/DDBJ whole genome shotgun (WGS) entry which is preliminary data.</text>
</comment>
<gene>
    <name evidence="2" type="ORF">A2866_04405</name>
</gene>
<dbReference type="Gene3D" id="2.60.120.460">
    <property type="entry name" value="YjbQ-like"/>
    <property type="match status" value="1"/>
</dbReference>
<name>A0A1F7GRH3_9BACT</name>